<dbReference type="HAMAP" id="MF_00455">
    <property type="entry name" value="Xylose_isom_A"/>
    <property type="match status" value="1"/>
</dbReference>
<dbReference type="PANTHER" id="PTHR48408:SF1">
    <property type="entry name" value="XYLOSE ISOMERASE"/>
    <property type="match status" value="1"/>
</dbReference>
<evidence type="ECO:0000256" key="7">
    <source>
        <dbReference type="ARBA" id="ARBA00022629"/>
    </source>
</evidence>
<dbReference type="EC" id="5.3.1.5" evidence="4 12"/>
<keyword evidence="18" id="KW-1185">Reference proteome</keyword>
<keyword evidence="10 12" id="KW-0119">Carbohydrate metabolism</keyword>
<dbReference type="PROSITE" id="PS51415">
    <property type="entry name" value="XYLOSE_ISOMERASE"/>
    <property type="match status" value="1"/>
</dbReference>
<comment type="similarity">
    <text evidence="2 12 13">Belongs to the xylose isomerase family.</text>
</comment>
<gene>
    <name evidence="12" type="primary">xylA</name>
    <name evidence="17" type="ORF">FHX42_001068</name>
</gene>
<dbReference type="NCBIfam" id="TIGR02631">
    <property type="entry name" value="xylA_Arthro"/>
    <property type="match status" value="1"/>
</dbReference>
<dbReference type="InterPro" id="IPR013453">
    <property type="entry name" value="XylA_actinobac"/>
</dbReference>
<keyword evidence="9 12" id="KW-0413">Isomerase</keyword>
<dbReference type="GO" id="GO:0009045">
    <property type="term" value="F:xylose isomerase activity"/>
    <property type="evidence" value="ECO:0007669"/>
    <property type="project" value="UniProtKB-UniRule"/>
</dbReference>
<feature type="binding site" evidence="12">
    <location>
        <position position="242"/>
    </location>
    <ligand>
        <name>Mg(2+)</name>
        <dbReference type="ChEBI" id="CHEBI:18420"/>
        <label>1</label>
    </ligand>
</feature>
<dbReference type="GO" id="GO:0000287">
    <property type="term" value="F:magnesium ion binding"/>
    <property type="evidence" value="ECO:0007669"/>
    <property type="project" value="UniProtKB-UniRule"/>
</dbReference>
<feature type="region of interest" description="Disordered" evidence="15">
    <location>
        <begin position="355"/>
        <end position="392"/>
    </location>
</feature>
<evidence type="ECO:0000256" key="5">
    <source>
        <dbReference type="ARBA" id="ARBA00018232"/>
    </source>
</evidence>
<keyword evidence="7 12" id="KW-0859">Xylose metabolism</keyword>
<evidence type="ECO:0000256" key="2">
    <source>
        <dbReference type="ARBA" id="ARBA00005765"/>
    </source>
</evidence>
<evidence type="ECO:0000256" key="10">
    <source>
        <dbReference type="ARBA" id="ARBA00023277"/>
    </source>
</evidence>
<feature type="compositionally biased region" description="Basic and acidic residues" evidence="15">
    <location>
        <begin position="1"/>
        <end position="24"/>
    </location>
</feature>
<dbReference type="InterPro" id="IPR001998">
    <property type="entry name" value="Xylose_isomerase"/>
</dbReference>
<feature type="region of interest" description="Disordered" evidence="15">
    <location>
        <begin position="1"/>
        <end position="32"/>
    </location>
</feature>
<keyword evidence="12" id="KW-0460">Magnesium</keyword>
<dbReference type="PANTHER" id="PTHR48408">
    <property type="match status" value="1"/>
</dbReference>
<evidence type="ECO:0000313" key="18">
    <source>
        <dbReference type="Proteomes" id="UP000569329"/>
    </source>
</evidence>
<dbReference type="GO" id="GO:0042732">
    <property type="term" value="P:D-xylose metabolic process"/>
    <property type="evidence" value="ECO:0007669"/>
    <property type="project" value="UniProtKB-UniRule"/>
</dbReference>
<evidence type="ECO:0000256" key="13">
    <source>
        <dbReference type="RuleBase" id="RU000609"/>
    </source>
</evidence>
<keyword evidence="6 12" id="KW-0963">Cytoplasm</keyword>
<evidence type="ECO:0000256" key="12">
    <source>
        <dbReference type="HAMAP-Rule" id="MF_00455"/>
    </source>
</evidence>
<feature type="domain" description="Xylose isomerase-like TIM barrel" evidence="16">
    <location>
        <begin position="66"/>
        <end position="314"/>
    </location>
</feature>
<evidence type="ECO:0000256" key="1">
    <source>
        <dbReference type="ARBA" id="ARBA00004496"/>
    </source>
</evidence>
<evidence type="ECO:0000256" key="9">
    <source>
        <dbReference type="ARBA" id="ARBA00023235"/>
    </source>
</evidence>
<feature type="binding site" evidence="12">
    <location>
        <position position="270"/>
    </location>
    <ligand>
        <name>Mg(2+)</name>
        <dbReference type="ChEBI" id="CHEBI:18420"/>
        <label>1</label>
    </ligand>
</feature>
<dbReference type="Proteomes" id="UP000569329">
    <property type="component" value="Unassembled WGS sequence"/>
</dbReference>
<evidence type="ECO:0000256" key="3">
    <source>
        <dbReference type="ARBA" id="ARBA00011881"/>
    </source>
</evidence>
<evidence type="ECO:0000256" key="4">
    <source>
        <dbReference type="ARBA" id="ARBA00011958"/>
    </source>
</evidence>
<name>A0A839DSL6_9PSEU</name>
<evidence type="ECO:0000256" key="11">
    <source>
        <dbReference type="ARBA" id="ARBA00033659"/>
    </source>
</evidence>
<comment type="caution">
    <text evidence="17">The sequence shown here is derived from an EMBL/GenBank/DDBJ whole genome shotgun (WGS) entry which is preliminary data.</text>
</comment>
<dbReference type="PRINTS" id="PR00688">
    <property type="entry name" value="XYLOSISMRASE"/>
</dbReference>
<evidence type="ECO:0000256" key="14">
    <source>
        <dbReference type="RuleBase" id="RU000610"/>
    </source>
</evidence>
<evidence type="ECO:0000313" key="17">
    <source>
        <dbReference type="EMBL" id="MBA8823739.1"/>
    </source>
</evidence>
<dbReference type="EMBL" id="JACGWZ010000001">
    <property type="protein sequence ID" value="MBA8823739.1"/>
    <property type="molecule type" value="Genomic_DNA"/>
</dbReference>
<evidence type="ECO:0000259" key="16">
    <source>
        <dbReference type="Pfam" id="PF01261"/>
    </source>
</evidence>
<comment type="cofactor">
    <cofactor evidence="12">
        <name>Mg(2+)</name>
        <dbReference type="ChEBI" id="CHEBI:18420"/>
    </cofactor>
    <text evidence="12">Binds 2 magnesium ions per subunit.</text>
</comment>
<dbReference type="Gene3D" id="3.20.20.150">
    <property type="entry name" value="Divalent-metal-dependent TIM barrel enzymes"/>
    <property type="match status" value="1"/>
</dbReference>
<comment type="caution">
    <text evidence="12">Lacks conserved residue(s) required for the propagation of feature annotation.</text>
</comment>
<reference evidence="17 18" key="1">
    <citation type="submission" date="2020-07" db="EMBL/GenBank/DDBJ databases">
        <title>Sequencing the genomes of 1000 actinobacteria strains.</title>
        <authorList>
            <person name="Klenk H.-P."/>
        </authorList>
    </citation>
    <scope>NUCLEOTIDE SEQUENCE [LARGE SCALE GENOMIC DNA]</scope>
    <source>
        <strain evidence="17 18">DSM 45975</strain>
    </source>
</reference>
<feature type="binding site" evidence="12">
    <location>
        <position position="312"/>
    </location>
    <ligand>
        <name>Mg(2+)</name>
        <dbReference type="ChEBI" id="CHEBI:18420"/>
        <label>1</label>
    </ligand>
</feature>
<dbReference type="AlphaFoldDB" id="A0A839DSL6"/>
<organism evidence="17 18">
    <name type="scientific">Halosaccharopolyspora lacisalsi</name>
    <dbReference type="NCBI Taxonomy" id="1000566"/>
    <lineage>
        <taxon>Bacteria</taxon>
        <taxon>Bacillati</taxon>
        <taxon>Actinomycetota</taxon>
        <taxon>Actinomycetes</taxon>
        <taxon>Pseudonocardiales</taxon>
        <taxon>Pseudonocardiaceae</taxon>
        <taxon>Halosaccharopolyspora</taxon>
    </lineage>
</organism>
<evidence type="ECO:0000256" key="6">
    <source>
        <dbReference type="ARBA" id="ARBA00022490"/>
    </source>
</evidence>
<comment type="catalytic activity">
    <reaction evidence="11 12 13">
        <text>alpha-D-xylose = alpha-D-xylulofuranose</text>
        <dbReference type="Rhea" id="RHEA:22816"/>
        <dbReference type="ChEBI" id="CHEBI:28518"/>
        <dbReference type="ChEBI" id="CHEBI:188998"/>
        <dbReference type="EC" id="5.3.1.5"/>
    </reaction>
</comment>
<dbReference type="InterPro" id="IPR036237">
    <property type="entry name" value="Xyl_isomerase-like_sf"/>
</dbReference>
<feature type="active site" evidence="12">
    <location>
        <position position="82"/>
    </location>
</feature>
<keyword evidence="8 12" id="KW-0479">Metal-binding</keyword>
<dbReference type="SUPFAM" id="SSF51658">
    <property type="entry name" value="Xylose isomerase-like"/>
    <property type="match status" value="1"/>
</dbReference>
<dbReference type="GO" id="GO:0005737">
    <property type="term" value="C:cytoplasm"/>
    <property type="evidence" value="ECO:0007669"/>
    <property type="project" value="UniProtKB-SubCell"/>
</dbReference>
<feature type="binding site" evidence="12">
    <location>
        <position position="206"/>
    </location>
    <ligand>
        <name>Mg(2+)</name>
        <dbReference type="ChEBI" id="CHEBI:18420"/>
        <label>1</label>
    </ligand>
</feature>
<feature type="binding site" evidence="12">
    <location>
        <position position="245"/>
    </location>
    <ligand>
        <name>Mg(2+)</name>
        <dbReference type="ChEBI" id="CHEBI:18420"/>
        <label>2</label>
    </ligand>
</feature>
<feature type="active site" evidence="12">
    <location>
        <position position="79"/>
    </location>
</feature>
<accession>A0A839DSL6</accession>
<dbReference type="Pfam" id="PF01261">
    <property type="entry name" value="AP_endonuc_2"/>
    <property type="match status" value="1"/>
</dbReference>
<comment type="subunit">
    <text evidence="3 12 14">Homotetramer.</text>
</comment>
<dbReference type="InterPro" id="IPR013022">
    <property type="entry name" value="Xyl_isomerase-like_TIM-brl"/>
</dbReference>
<proteinExistence type="inferred from homology"/>
<comment type="subcellular location">
    <subcellularLocation>
        <location evidence="1 12 14">Cytoplasm</location>
    </subcellularLocation>
</comment>
<evidence type="ECO:0000256" key="15">
    <source>
        <dbReference type="SAM" id="MobiDB-lite"/>
    </source>
</evidence>
<feature type="binding site" evidence="12">
    <location>
        <position position="242"/>
    </location>
    <ligand>
        <name>Mg(2+)</name>
        <dbReference type="ChEBI" id="CHEBI:18420"/>
        <label>2</label>
    </ligand>
</feature>
<evidence type="ECO:0000256" key="8">
    <source>
        <dbReference type="ARBA" id="ARBA00022723"/>
    </source>
</evidence>
<protein>
    <recommendedName>
        <fullName evidence="5 12">Xylose isomerase</fullName>
        <ecNumber evidence="4 12">5.3.1.5</ecNumber>
    </recommendedName>
</protein>
<sequence>MTGRHDHEHPGVARRHADQKRGEPMTDYTPTPTDKFSFGLWTVGFRGNDPFGPATRPELDAVRAVERLSDLGAWGVTFHDDDLVPFGTEGAERDRIVSRFRSAVESTGMVVPMVTTNLFGHPVFKDGALTANDREVRRFALRKMLRNVELAAELGARTFVAWGGREGAESDAAIDVRAALDRYKEGIDLVCEFIRERGYDLRVALEPKPNEPRGDILLPTVGHALSFIEQLEHPEMVGVNPEVGHEQMAGLNFTHGIAQALWSGKLFHLDLNGQHGAKYDQDLRFGAGDVKSAFFTVDLLESAGYAGPRHFDFKPLRTDMDEGVWASAAGCMRNYLILKDRAAAFRADPRVQQALQDSRVSELSRPTAADGEKPEELLNSDEGFDPEASAERSMHYEKLDQLALEHLMGVQNT</sequence>